<name>A0A327WS47_LARAB</name>
<dbReference type="GO" id="GO:0000166">
    <property type="term" value="F:nucleotide binding"/>
    <property type="evidence" value="ECO:0007669"/>
    <property type="project" value="InterPro"/>
</dbReference>
<evidence type="ECO:0000313" key="4">
    <source>
        <dbReference type="Proteomes" id="UP000248790"/>
    </source>
</evidence>
<dbReference type="Pfam" id="PF22725">
    <property type="entry name" value="GFO_IDH_MocA_C3"/>
    <property type="match status" value="1"/>
</dbReference>
<dbReference type="SUPFAM" id="SSF51735">
    <property type="entry name" value="NAD(P)-binding Rossmann-fold domains"/>
    <property type="match status" value="1"/>
</dbReference>
<reference evidence="3 4" key="1">
    <citation type="submission" date="2018-06" db="EMBL/GenBank/DDBJ databases">
        <title>Genomic Encyclopedia of Archaeal and Bacterial Type Strains, Phase II (KMG-II): from individual species to whole genera.</title>
        <authorList>
            <person name="Goeker M."/>
        </authorList>
    </citation>
    <scope>NUCLEOTIDE SEQUENCE [LARGE SCALE GENOMIC DNA]</scope>
    <source>
        <strain evidence="3 4">DSM 21851</strain>
    </source>
</reference>
<dbReference type="PANTHER" id="PTHR43818:SF5">
    <property type="entry name" value="OXIDOREDUCTASE FAMILY PROTEIN"/>
    <property type="match status" value="1"/>
</dbReference>
<proteinExistence type="predicted"/>
<dbReference type="Proteomes" id="UP000248790">
    <property type="component" value="Unassembled WGS sequence"/>
</dbReference>
<dbReference type="InterPro" id="IPR006311">
    <property type="entry name" value="TAT_signal"/>
</dbReference>
<dbReference type="SUPFAM" id="SSF55347">
    <property type="entry name" value="Glyceraldehyde-3-phosphate dehydrogenase-like, C-terminal domain"/>
    <property type="match status" value="1"/>
</dbReference>
<dbReference type="EMBL" id="QLMC01000005">
    <property type="protein sequence ID" value="RAJ94057.1"/>
    <property type="molecule type" value="Genomic_DNA"/>
</dbReference>
<comment type="caution">
    <text evidence="3">The sequence shown here is derived from an EMBL/GenBank/DDBJ whole genome shotgun (WGS) entry which is preliminary data.</text>
</comment>
<sequence length="467" mass="52103">MENPEQASSRRSFLKTLGLAGTAAATVPSTLAQAGTAPMYLNLVKSHSSTAANDKIRIALVGTGGMGIGDTQTALMVENVEMVAACDLYDGRLRRAKELWGDALFTTRDYRQILERTDVDAIINGTTDHWHEKISSDAMRKGKHVYCEKPMVQKVEDGHTLIKVQKETGKVFQVGSQFASSIIIAKAKELLKAGDIGDLVFAEAQYDRHSAMGAWQYSIPPDASPQTVDWDTYLGSAPKREWDPKRFFRWRNYQDYGTGVAGDLYVHLLTTLHTITGSKGPNRVYASGGLRFWKDGRDVPDIHLAIFDYPKTAEHPEFNLTTRSNFVDGGGGGYLVRLVGTEGDLSIGWDSLTVRRHKLPKAPGLSIDNFPKDQQEAYLKEYNKLYPSRPEMEGPREMVYKTPKDYKGDRYEHFVNFFDSIRNKKPVAEDATFGLRACGPTQCGNISLFKKQIVSWDPNAMKIMNAV</sequence>
<dbReference type="PANTHER" id="PTHR43818">
    <property type="entry name" value="BCDNA.GH03377"/>
    <property type="match status" value="1"/>
</dbReference>
<dbReference type="InterPro" id="IPR036291">
    <property type="entry name" value="NAD(P)-bd_dom_sf"/>
</dbReference>
<dbReference type="OrthoDB" id="9763611at2"/>
<keyword evidence="4" id="KW-1185">Reference proteome</keyword>
<dbReference type="InterPro" id="IPR000683">
    <property type="entry name" value="Gfo/Idh/MocA-like_OxRdtase_N"/>
</dbReference>
<dbReference type="AlphaFoldDB" id="A0A327WS47"/>
<dbReference type="InterPro" id="IPR050463">
    <property type="entry name" value="Gfo/Idh/MocA_oxidrdct_glycsds"/>
</dbReference>
<dbReference type="Gene3D" id="3.30.360.10">
    <property type="entry name" value="Dihydrodipicolinate Reductase, domain 2"/>
    <property type="match status" value="1"/>
</dbReference>
<evidence type="ECO:0000313" key="3">
    <source>
        <dbReference type="EMBL" id="RAJ94057.1"/>
    </source>
</evidence>
<evidence type="ECO:0000259" key="1">
    <source>
        <dbReference type="Pfam" id="PF01408"/>
    </source>
</evidence>
<dbReference type="InterPro" id="IPR055170">
    <property type="entry name" value="GFO_IDH_MocA-like_dom"/>
</dbReference>
<protein>
    <submittedName>
        <fullName evidence="3">Secreted protein</fullName>
    </submittedName>
</protein>
<dbReference type="Gene3D" id="3.40.50.720">
    <property type="entry name" value="NAD(P)-binding Rossmann-like Domain"/>
    <property type="match status" value="1"/>
</dbReference>
<dbReference type="RefSeq" id="WP_111629985.1">
    <property type="nucleotide sequence ID" value="NZ_QLMC01000005.1"/>
</dbReference>
<organism evidence="3 4">
    <name type="scientific">Larkinella arboricola</name>
    <dbReference type="NCBI Taxonomy" id="643671"/>
    <lineage>
        <taxon>Bacteria</taxon>
        <taxon>Pseudomonadati</taxon>
        <taxon>Bacteroidota</taxon>
        <taxon>Cytophagia</taxon>
        <taxon>Cytophagales</taxon>
        <taxon>Spirosomataceae</taxon>
        <taxon>Larkinella</taxon>
    </lineage>
</organism>
<evidence type="ECO:0000259" key="2">
    <source>
        <dbReference type="Pfam" id="PF22725"/>
    </source>
</evidence>
<feature type="domain" description="GFO/IDH/MocA-like oxidoreductase" evidence="2">
    <location>
        <begin position="185"/>
        <end position="344"/>
    </location>
</feature>
<dbReference type="InterPro" id="IPR019546">
    <property type="entry name" value="TAT_signal_bac_arc"/>
</dbReference>
<dbReference type="Pfam" id="PF01408">
    <property type="entry name" value="GFO_IDH_MocA"/>
    <property type="match status" value="1"/>
</dbReference>
<accession>A0A327WS47</accession>
<gene>
    <name evidence="3" type="ORF">LX87_03941</name>
</gene>
<dbReference type="NCBIfam" id="TIGR01409">
    <property type="entry name" value="TAT_signal_seq"/>
    <property type="match status" value="1"/>
</dbReference>
<feature type="domain" description="Gfo/Idh/MocA-like oxidoreductase N-terminal" evidence="1">
    <location>
        <begin position="56"/>
        <end position="175"/>
    </location>
</feature>
<dbReference type="PROSITE" id="PS51318">
    <property type="entry name" value="TAT"/>
    <property type="match status" value="1"/>
</dbReference>